<keyword evidence="3" id="KW-1185">Reference proteome</keyword>
<dbReference type="AlphaFoldDB" id="A0ABD2ATT7"/>
<protein>
    <submittedName>
        <fullName evidence="2">Uncharacterized protein</fullName>
    </submittedName>
</protein>
<evidence type="ECO:0000313" key="3">
    <source>
        <dbReference type="Proteomes" id="UP001607302"/>
    </source>
</evidence>
<dbReference type="Proteomes" id="UP001607302">
    <property type="component" value="Unassembled WGS sequence"/>
</dbReference>
<dbReference type="EMBL" id="JAUDFV010000139">
    <property type="protein sequence ID" value="KAL2724029.1"/>
    <property type="molecule type" value="Genomic_DNA"/>
</dbReference>
<organism evidence="2 3">
    <name type="scientific">Vespula squamosa</name>
    <name type="common">Southern yellow jacket</name>
    <name type="synonym">Wasp</name>
    <dbReference type="NCBI Taxonomy" id="30214"/>
    <lineage>
        <taxon>Eukaryota</taxon>
        <taxon>Metazoa</taxon>
        <taxon>Ecdysozoa</taxon>
        <taxon>Arthropoda</taxon>
        <taxon>Hexapoda</taxon>
        <taxon>Insecta</taxon>
        <taxon>Pterygota</taxon>
        <taxon>Neoptera</taxon>
        <taxon>Endopterygota</taxon>
        <taxon>Hymenoptera</taxon>
        <taxon>Apocrita</taxon>
        <taxon>Aculeata</taxon>
        <taxon>Vespoidea</taxon>
        <taxon>Vespidae</taxon>
        <taxon>Vespinae</taxon>
        <taxon>Vespula</taxon>
    </lineage>
</organism>
<name>A0ABD2ATT7_VESSQ</name>
<reference evidence="2 3" key="1">
    <citation type="journal article" date="2024" name="Ann. Entomol. Soc. Am.">
        <title>Genomic analyses of the southern and eastern yellowjacket wasps (Hymenoptera: Vespidae) reveal evolutionary signatures of social life.</title>
        <authorList>
            <person name="Catto M.A."/>
            <person name="Caine P.B."/>
            <person name="Orr S.E."/>
            <person name="Hunt B.G."/>
            <person name="Goodisman M.A.D."/>
        </authorList>
    </citation>
    <scope>NUCLEOTIDE SEQUENCE [LARGE SCALE GENOMIC DNA]</scope>
    <source>
        <strain evidence="2">233</strain>
        <tissue evidence="2">Head and thorax</tissue>
    </source>
</reference>
<comment type="caution">
    <text evidence="2">The sequence shown here is derived from an EMBL/GenBank/DDBJ whole genome shotgun (WGS) entry which is preliminary data.</text>
</comment>
<accession>A0ABD2ATT7</accession>
<evidence type="ECO:0000313" key="2">
    <source>
        <dbReference type="EMBL" id="KAL2724029.1"/>
    </source>
</evidence>
<feature type="non-terminal residue" evidence="2">
    <location>
        <position position="1"/>
    </location>
</feature>
<proteinExistence type="predicted"/>
<sequence>KEDEDKDESEKEKEKKEAEEEINRWSRSVSSIVDRTMACLYVEALPVSAPEEAASPLATNFYLREWPKEEEEEEEEENEEEEEEANRLCQKRDDPTDQYPSDLTLLDSFESHQRFVGINNFSLIFQEIPLPVNFDLKNRK</sequence>
<gene>
    <name evidence="2" type="ORF">V1478_008542</name>
</gene>
<feature type="compositionally biased region" description="Acidic residues" evidence="1">
    <location>
        <begin position="68"/>
        <end position="84"/>
    </location>
</feature>
<feature type="compositionally biased region" description="Basic and acidic residues" evidence="1">
    <location>
        <begin position="8"/>
        <end position="24"/>
    </location>
</feature>
<feature type="region of interest" description="Disordered" evidence="1">
    <location>
        <begin position="1"/>
        <end position="24"/>
    </location>
</feature>
<feature type="region of interest" description="Disordered" evidence="1">
    <location>
        <begin position="64"/>
        <end position="103"/>
    </location>
</feature>
<evidence type="ECO:0000256" key="1">
    <source>
        <dbReference type="SAM" id="MobiDB-lite"/>
    </source>
</evidence>